<proteinExistence type="predicted"/>
<organism evidence="3 4">
    <name type="scientific">Dactylonectria macrodidyma</name>
    <dbReference type="NCBI Taxonomy" id="307937"/>
    <lineage>
        <taxon>Eukaryota</taxon>
        <taxon>Fungi</taxon>
        <taxon>Dikarya</taxon>
        <taxon>Ascomycota</taxon>
        <taxon>Pezizomycotina</taxon>
        <taxon>Sordariomycetes</taxon>
        <taxon>Hypocreomycetidae</taxon>
        <taxon>Hypocreales</taxon>
        <taxon>Nectriaceae</taxon>
        <taxon>Dactylonectria</taxon>
    </lineage>
</organism>
<feature type="region of interest" description="Disordered" evidence="1">
    <location>
        <begin position="13"/>
        <end position="33"/>
    </location>
</feature>
<dbReference type="EMBL" id="JAGMUV010000002">
    <property type="protein sequence ID" value="KAH7170401.1"/>
    <property type="molecule type" value="Genomic_DNA"/>
</dbReference>
<evidence type="ECO:0000256" key="2">
    <source>
        <dbReference type="SAM" id="Phobius"/>
    </source>
</evidence>
<accession>A0A9P9FN46</accession>
<comment type="caution">
    <text evidence="3">The sequence shown here is derived from an EMBL/GenBank/DDBJ whole genome shotgun (WGS) entry which is preliminary data.</text>
</comment>
<evidence type="ECO:0000313" key="3">
    <source>
        <dbReference type="EMBL" id="KAH7170401.1"/>
    </source>
</evidence>
<protein>
    <submittedName>
        <fullName evidence="3">Uncharacterized protein</fullName>
    </submittedName>
</protein>
<keyword evidence="2" id="KW-1133">Transmembrane helix</keyword>
<name>A0A9P9FN46_9HYPO</name>
<evidence type="ECO:0000313" key="4">
    <source>
        <dbReference type="Proteomes" id="UP000738349"/>
    </source>
</evidence>
<keyword evidence="4" id="KW-1185">Reference proteome</keyword>
<keyword evidence="2" id="KW-0472">Membrane</keyword>
<feature type="compositionally biased region" description="Polar residues" evidence="1">
    <location>
        <begin position="14"/>
        <end position="31"/>
    </location>
</feature>
<evidence type="ECO:0000256" key="1">
    <source>
        <dbReference type="SAM" id="MobiDB-lite"/>
    </source>
</evidence>
<gene>
    <name evidence="3" type="ORF">EDB81DRAFT_775318</name>
</gene>
<feature type="transmembrane region" description="Helical" evidence="2">
    <location>
        <begin position="57"/>
        <end position="76"/>
    </location>
</feature>
<keyword evidence="2" id="KW-0812">Transmembrane</keyword>
<feature type="transmembrane region" description="Helical" evidence="2">
    <location>
        <begin position="96"/>
        <end position="115"/>
    </location>
</feature>
<sequence>MVGTRDVGARLASTWPNSTSQVRPHQNSSSDACRDLEPSQEELLGREPTKAMPSQDMYLSLCTIVVPGCFVFLPYAVPTWRLVVNVNCVGHPNTPLTLMSAPCVLLFNHVSFLVCCRFSGVVSHVCQTQIKHFKWNQRSNSSSFLTG</sequence>
<dbReference type="Proteomes" id="UP000738349">
    <property type="component" value="Unassembled WGS sequence"/>
</dbReference>
<dbReference type="AlphaFoldDB" id="A0A9P9FN46"/>
<reference evidence="3" key="1">
    <citation type="journal article" date="2021" name="Nat. Commun.">
        <title>Genetic determinants of endophytism in the Arabidopsis root mycobiome.</title>
        <authorList>
            <person name="Mesny F."/>
            <person name="Miyauchi S."/>
            <person name="Thiergart T."/>
            <person name="Pickel B."/>
            <person name="Atanasova L."/>
            <person name="Karlsson M."/>
            <person name="Huettel B."/>
            <person name="Barry K.W."/>
            <person name="Haridas S."/>
            <person name="Chen C."/>
            <person name="Bauer D."/>
            <person name="Andreopoulos W."/>
            <person name="Pangilinan J."/>
            <person name="LaButti K."/>
            <person name="Riley R."/>
            <person name="Lipzen A."/>
            <person name="Clum A."/>
            <person name="Drula E."/>
            <person name="Henrissat B."/>
            <person name="Kohler A."/>
            <person name="Grigoriev I.V."/>
            <person name="Martin F.M."/>
            <person name="Hacquard S."/>
        </authorList>
    </citation>
    <scope>NUCLEOTIDE SEQUENCE</scope>
    <source>
        <strain evidence="3">MPI-CAGE-AT-0147</strain>
    </source>
</reference>